<evidence type="ECO:0000313" key="2">
    <source>
        <dbReference type="EMBL" id="MBB5848312.1"/>
    </source>
</evidence>
<name>A0A4Y8ZC38_9MICC</name>
<dbReference type="EMBL" id="JACHMW010000001">
    <property type="protein sequence ID" value="MBB5848312.1"/>
    <property type="molecule type" value="Genomic_DNA"/>
</dbReference>
<dbReference type="RefSeq" id="WP_184171345.1">
    <property type="nucleotide sequence ID" value="NZ_BAABAG010000015.1"/>
</dbReference>
<comment type="caution">
    <text evidence="2">The sequence shown here is derived from an EMBL/GenBank/DDBJ whole genome shotgun (WGS) entry which is preliminary data.</text>
</comment>
<evidence type="ECO:0000313" key="3">
    <source>
        <dbReference type="Proteomes" id="UP000567246"/>
    </source>
</evidence>
<sequence>MTTTPTAHRPLRARMGTVFAAAMLAVGGTALATPPPAEAVTTVVITNGNFHNCTSRMNSEMKLFRMEGYTVRIAYKCKWFADARRWEGTFYASR</sequence>
<organism evidence="2 3">
    <name type="scientific">Micrococcus endophyticus</name>
    <dbReference type="NCBI Taxonomy" id="455343"/>
    <lineage>
        <taxon>Bacteria</taxon>
        <taxon>Bacillati</taxon>
        <taxon>Actinomycetota</taxon>
        <taxon>Actinomycetes</taxon>
        <taxon>Micrococcales</taxon>
        <taxon>Micrococcaceae</taxon>
        <taxon>Micrococcus</taxon>
    </lineage>
</organism>
<accession>A0A4Y8ZC38</accession>
<gene>
    <name evidence="2" type="ORF">HDA33_000876</name>
</gene>
<keyword evidence="1" id="KW-0732">Signal</keyword>
<evidence type="ECO:0000256" key="1">
    <source>
        <dbReference type="SAM" id="SignalP"/>
    </source>
</evidence>
<keyword evidence="3" id="KW-1185">Reference proteome</keyword>
<proteinExistence type="predicted"/>
<feature type="signal peptide" evidence="1">
    <location>
        <begin position="1"/>
        <end position="32"/>
    </location>
</feature>
<protein>
    <submittedName>
        <fullName evidence="2">Uncharacterized protein</fullName>
    </submittedName>
</protein>
<dbReference type="Proteomes" id="UP000567246">
    <property type="component" value="Unassembled WGS sequence"/>
</dbReference>
<dbReference type="AlphaFoldDB" id="A0A4Y8ZC38"/>
<reference evidence="2 3" key="1">
    <citation type="submission" date="2020-08" db="EMBL/GenBank/DDBJ databases">
        <title>Sequencing the genomes of 1000 actinobacteria strains.</title>
        <authorList>
            <person name="Klenk H.-P."/>
        </authorList>
    </citation>
    <scope>NUCLEOTIDE SEQUENCE [LARGE SCALE GENOMIC DNA]</scope>
    <source>
        <strain evidence="2 3">DSM 17945</strain>
    </source>
</reference>
<feature type="chain" id="PRO_5043204933" evidence="1">
    <location>
        <begin position="33"/>
        <end position="94"/>
    </location>
</feature>